<proteinExistence type="predicted"/>
<feature type="region of interest" description="Disordered" evidence="1">
    <location>
        <begin position="1"/>
        <end position="26"/>
    </location>
</feature>
<protein>
    <submittedName>
        <fullName evidence="2">Uncharacterized protein</fullName>
    </submittedName>
</protein>
<evidence type="ECO:0000256" key="1">
    <source>
        <dbReference type="SAM" id="MobiDB-lite"/>
    </source>
</evidence>
<name>A0A8H3PL08_9LECA</name>
<feature type="region of interest" description="Disordered" evidence="1">
    <location>
        <begin position="144"/>
        <end position="166"/>
    </location>
</feature>
<gene>
    <name evidence="2" type="ORF">ALECFALPRED_001455</name>
</gene>
<evidence type="ECO:0000313" key="3">
    <source>
        <dbReference type="Proteomes" id="UP000664203"/>
    </source>
</evidence>
<feature type="region of interest" description="Disordered" evidence="1">
    <location>
        <begin position="214"/>
        <end position="235"/>
    </location>
</feature>
<accession>A0A8H3PL08</accession>
<reference evidence="2" key="1">
    <citation type="submission" date="2021-03" db="EMBL/GenBank/DDBJ databases">
        <authorList>
            <person name="Tagirdzhanova G."/>
        </authorList>
    </citation>
    <scope>NUCLEOTIDE SEQUENCE</scope>
</reference>
<dbReference type="Gene3D" id="2.40.50.140">
    <property type="entry name" value="Nucleic acid-binding proteins"/>
    <property type="match status" value="1"/>
</dbReference>
<dbReference type="AlphaFoldDB" id="A0A8H3PL08"/>
<feature type="compositionally biased region" description="Polar residues" evidence="1">
    <location>
        <begin position="147"/>
        <end position="166"/>
    </location>
</feature>
<organism evidence="2 3">
    <name type="scientific">Alectoria fallacina</name>
    <dbReference type="NCBI Taxonomy" id="1903189"/>
    <lineage>
        <taxon>Eukaryota</taxon>
        <taxon>Fungi</taxon>
        <taxon>Dikarya</taxon>
        <taxon>Ascomycota</taxon>
        <taxon>Pezizomycotina</taxon>
        <taxon>Lecanoromycetes</taxon>
        <taxon>OSLEUM clade</taxon>
        <taxon>Lecanoromycetidae</taxon>
        <taxon>Lecanorales</taxon>
        <taxon>Lecanorineae</taxon>
        <taxon>Parmeliaceae</taxon>
        <taxon>Alectoria</taxon>
    </lineage>
</organism>
<dbReference type="EMBL" id="CAJPDR010001338">
    <property type="protein sequence ID" value="CAF9943832.1"/>
    <property type="molecule type" value="Genomic_DNA"/>
</dbReference>
<keyword evidence="3" id="KW-1185">Reference proteome</keyword>
<evidence type="ECO:0000313" key="2">
    <source>
        <dbReference type="EMBL" id="CAF9943832.1"/>
    </source>
</evidence>
<sequence length="433" mass="48365">MDNEENNPNDLGDETPNIARGPARASHDEESISYIKPIIKELVRTQVCFPNIKLLVDKVSIVKVPSATESSSGLEAYRMYLTDREKTIQAVVRRRLHKWLTTSDVREGSYVILKEYDLARGKRLHGEGDVFYLAISDFYSIGEEQRSNPSTGSMSVSASAEETTSGPLDQALAQDEDEHNEMEIIRPERLLHGGSPREVHRDVASSEVLLSSKSAMAKPKKRKRGTASLDLDPDLFSPASKAQKLHETPYVKMTGGTGHDDAHPRSFDGHIISASTPKFPLPRPSSAQARTSAERVLSRLQLSTLASVTGANATRNKQVNILAMIEYVSSSTVKPTTAPLKRDVRIIDPSTNKKVTLSVFVDPVNFIPKEYDIILFRDLTTHDFSGGNLNAYPKKCRGKEWYILNPYDIEECDMESMEEFRAKYRKTKAQGHK</sequence>
<feature type="compositionally biased region" description="Acidic residues" evidence="1">
    <location>
        <begin position="1"/>
        <end position="13"/>
    </location>
</feature>
<dbReference type="Proteomes" id="UP000664203">
    <property type="component" value="Unassembled WGS sequence"/>
</dbReference>
<comment type="caution">
    <text evidence="2">The sequence shown here is derived from an EMBL/GenBank/DDBJ whole genome shotgun (WGS) entry which is preliminary data.</text>
</comment>
<dbReference type="InterPro" id="IPR012340">
    <property type="entry name" value="NA-bd_OB-fold"/>
</dbReference>
<dbReference type="OrthoDB" id="1918685at2759"/>